<comment type="similarity">
    <text evidence="1">Belongs to the short-chain dehydrogenases/reductases (SDR) family.</text>
</comment>
<keyword evidence="3" id="KW-0614">Plasmid</keyword>
<dbReference type="EMBL" id="CP025613">
    <property type="protein sequence ID" value="AUN33155.1"/>
    <property type="molecule type" value="Genomic_DNA"/>
</dbReference>
<dbReference type="SUPFAM" id="SSF51735">
    <property type="entry name" value="NAD(P)-binding Rossmann-fold domains"/>
    <property type="match status" value="1"/>
</dbReference>
<dbReference type="PRINTS" id="PR00080">
    <property type="entry name" value="SDRFAMILY"/>
</dbReference>
<organism evidence="3 4">
    <name type="scientific">Niveispirillum cyanobacteriorum</name>
    <dbReference type="NCBI Taxonomy" id="1612173"/>
    <lineage>
        <taxon>Bacteria</taxon>
        <taxon>Pseudomonadati</taxon>
        <taxon>Pseudomonadota</taxon>
        <taxon>Alphaproteobacteria</taxon>
        <taxon>Rhodospirillales</taxon>
        <taxon>Azospirillaceae</taxon>
        <taxon>Niveispirillum</taxon>
    </lineage>
</organism>
<dbReference type="Gene3D" id="3.40.50.720">
    <property type="entry name" value="NAD(P)-binding Rossmann-like Domain"/>
    <property type="match status" value="1"/>
</dbReference>
<protein>
    <submittedName>
        <fullName evidence="3">NAD(P)-dependent oxidoreductase</fullName>
    </submittedName>
</protein>
<sequence>MMKQRVIVTAGAAGIGLAIAERFLAAGADVAICDADQGRLDKVAHTHPGLIATALDVSDADAVDRFVRQVFDRWGGVDTLVNNAGIAGQIGPIADICDQGWRTCFEVNVHGAFFMMRVVTPLMKVQGGGSIINISTGSVTTLPVNRSPYIASKWALEGLTRAAARELGPDNIRVNAIRPGFVDSERMRGIMAGIAAGRGIDAAAVEAEFLRYISLRAKIQPEEIGDMAIFLSSDAAKHVTGQLIAVDGNVEWE</sequence>
<dbReference type="PANTHER" id="PTHR42760">
    <property type="entry name" value="SHORT-CHAIN DEHYDROGENASES/REDUCTASES FAMILY MEMBER"/>
    <property type="match status" value="1"/>
</dbReference>
<dbReference type="PRINTS" id="PR00081">
    <property type="entry name" value="GDHRDH"/>
</dbReference>
<keyword evidence="4" id="KW-1185">Reference proteome</keyword>
<evidence type="ECO:0000256" key="1">
    <source>
        <dbReference type="ARBA" id="ARBA00006484"/>
    </source>
</evidence>
<keyword evidence="2" id="KW-0560">Oxidoreductase</keyword>
<accession>A0A2K9NL95</accession>
<dbReference type="KEGG" id="ncb:C0V82_22455"/>
<dbReference type="GO" id="GO:0016616">
    <property type="term" value="F:oxidoreductase activity, acting on the CH-OH group of donors, NAD or NADP as acceptor"/>
    <property type="evidence" value="ECO:0007669"/>
    <property type="project" value="TreeGrafter"/>
</dbReference>
<dbReference type="PANTHER" id="PTHR42760:SF133">
    <property type="entry name" value="3-OXOACYL-[ACYL-CARRIER-PROTEIN] REDUCTASE"/>
    <property type="match status" value="1"/>
</dbReference>
<evidence type="ECO:0000313" key="3">
    <source>
        <dbReference type="EMBL" id="AUN33155.1"/>
    </source>
</evidence>
<dbReference type="InterPro" id="IPR002347">
    <property type="entry name" value="SDR_fam"/>
</dbReference>
<reference evidence="3 4" key="1">
    <citation type="submission" date="2017-12" db="EMBL/GenBank/DDBJ databases">
        <title>Genomes of bacteria within cyanobacterial aggregates.</title>
        <authorList>
            <person name="Cai H."/>
        </authorList>
    </citation>
    <scope>NUCLEOTIDE SEQUENCE [LARGE SCALE GENOMIC DNA]</scope>
    <source>
        <strain evidence="3 4">TH16</strain>
        <plasmid evidence="3 4">unnamed1</plasmid>
    </source>
</reference>
<name>A0A2K9NL95_9PROT</name>
<dbReference type="FunFam" id="3.40.50.720:FF:000084">
    <property type="entry name" value="Short-chain dehydrogenase reductase"/>
    <property type="match status" value="1"/>
</dbReference>
<proteinExistence type="inferred from homology"/>
<dbReference type="AlphaFoldDB" id="A0A2K9NL95"/>
<dbReference type="OrthoDB" id="9804774at2"/>
<dbReference type="InterPro" id="IPR036291">
    <property type="entry name" value="NAD(P)-bd_dom_sf"/>
</dbReference>
<dbReference type="Proteomes" id="UP000234752">
    <property type="component" value="Plasmid unnamed1"/>
</dbReference>
<evidence type="ECO:0000256" key="2">
    <source>
        <dbReference type="ARBA" id="ARBA00023002"/>
    </source>
</evidence>
<geneLocation type="plasmid" evidence="3 4">
    <name>unnamed1</name>
</geneLocation>
<evidence type="ECO:0000313" key="4">
    <source>
        <dbReference type="Proteomes" id="UP000234752"/>
    </source>
</evidence>
<dbReference type="Pfam" id="PF13561">
    <property type="entry name" value="adh_short_C2"/>
    <property type="match status" value="1"/>
</dbReference>
<dbReference type="CDD" id="cd05233">
    <property type="entry name" value="SDR_c"/>
    <property type="match status" value="1"/>
</dbReference>
<gene>
    <name evidence="3" type="ORF">C0V82_22455</name>
</gene>